<accession>A0ABV9YEB7</accession>
<dbReference type="InterPro" id="IPR040570">
    <property type="entry name" value="LAL_C2"/>
</dbReference>
<evidence type="ECO:0000256" key="2">
    <source>
        <dbReference type="ARBA" id="ARBA00022741"/>
    </source>
</evidence>
<evidence type="ECO:0000313" key="7">
    <source>
        <dbReference type="Proteomes" id="UP001595833"/>
    </source>
</evidence>
<dbReference type="PANTHER" id="PTHR43585:SF2">
    <property type="entry name" value="ATP-GRASP ENZYME FSQD"/>
    <property type="match status" value="1"/>
</dbReference>
<dbReference type="PANTHER" id="PTHR43585">
    <property type="entry name" value="FUMIPYRROLE BIOSYNTHESIS PROTEIN C"/>
    <property type="match status" value="1"/>
</dbReference>
<evidence type="ECO:0000259" key="5">
    <source>
        <dbReference type="PROSITE" id="PS50975"/>
    </source>
</evidence>
<dbReference type="EMBL" id="JBHSJB010000053">
    <property type="protein sequence ID" value="MFC5060249.1"/>
    <property type="molecule type" value="Genomic_DNA"/>
</dbReference>
<dbReference type="RefSeq" id="WP_344041960.1">
    <property type="nucleotide sequence ID" value="NZ_BAAAKE010000031.1"/>
</dbReference>
<comment type="caution">
    <text evidence="6">The sequence shown here is derived from an EMBL/GenBank/DDBJ whole genome shotgun (WGS) entry which is preliminary data.</text>
</comment>
<name>A0ABV9YEB7_9PSEU</name>
<keyword evidence="7" id="KW-1185">Reference proteome</keyword>
<reference evidence="7" key="1">
    <citation type="journal article" date="2019" name="Int. J. Syst. Evol. Microbiol.">
        <title>The Global Catalogue of Microorganisms (GCM) 10K type strain sequencing project: providing services to taxonomists for standard genome sequencing and annotation.</title>
        <authorList>
            <consortium name="The Broad Institute Genomics Platform"/>
            <consortium name="The Broad Institute Genome Sequencing Center for Infectious Disease"/>
            <person name="Wu L."/>
            <person name="Ma J."/>
        </authorList>
    </citation>
    <scope>NUCLEOTIDE SEQUENCE [LARGE SCALE GENOMIC DNA]</scope>
    <source>
        <strain evidence="7">KCTC 12848</strain>
    </source>
</reference>
<dbReference type="InterPro" id="IPR011761">
    <property type="entry name" value="ATP-grasp"/>
</dbReference>
<gene>
    <name evidence="6" type="ORF">ACFPFM_41610</name>
</gene>
<evidence type="ECO:0000313" key="6">
    <source>
        <dbReference type="EMBL" id="MFC5060249.1"/>
    </source>
</evidence>
<dbReference type="SUPFAM" id="SSF56059">
    <property type="entry name" value="Glutathione synthetase ATP-binding domain-like"/>
    <property type="match status" value="1"/>
</dbReference>
<sequence>MTGRGYKDACRRRGLPYTSLYTLPVDLLTSYDQDYALGDTSWFHVADVSSARAALRGPVLAVVPTTEPSIVLADGLGTALGLPSNPVSTALARRDKTVMRRHAVTRGVRVPAFAVVSRVDIPAAADALGYPAIAKPAKGAGAHGVTVLRGAGEVPDLVTDDLFGHPMREWIVEEYVRGRELAVNAFTEHGRHRVLDIWEYRQPNGDDYDQPYWDVVQLPEDDPDRERAVEFVHAVLDAYDVRLGPSHTEIKVDDRGPCLIELGTRLPGAHIVDQWTAHSSIRPYDDTLSVYLGASTGLLTRDLGFDAALGICCLRNDDRPGELVSTTWLEDVRSVDGVDAVFTDLRPGDHVPVTADLGSVVAFALVSAPDHNLLDRVLVEVRSAAALELK</sequence>
<proteinExistence type="predicted"/>
<feature type="domain" description="ATP-grasp" evidence="5">
    <location>
        <begin position="100"/>
        <end position="292"/>
    </location>
</feature>
<evidence type="ECO:0000256" key="3">
    <source>
        <dbReference type="ARBA" id="ARBA00022840"/>
    </source>
</evidence>
<dbReference type="Pfam" id="PF13535">
    <property type="entry name" value="ATP-grasp_4"/>
    <property type="match status" value="1"/>
</dbReference>
<dbReference type="Pfam" id="PF18603">
    <property type="entry name" value="LAL_C2"/>
    <property type="match status" value="1"/>
</dbReference>
<keyword evidence="3 4" id="KW-0067">ATP-binding</keyword>
<protein>
    <submittedName>
        <fullName evidence="6">ATP-grasp domain-containing protein</fullName>
    </submittedName>
</protein>
<dbReference type="PROSITE" id="PS50975">
    <property type="entry name" value="ATP_GRASP"/>
    <property type="match status" value="1"/>
</dbReference>
<keyword evidence="1" id="KW-0436">Ligase</keyword>
<organism evidence="6 7">
    <name type="scientific">Saccharothrix xinjiangensis</name>
    <dbReference type="NCBI Taxonomy" id="204798"/>
    <lineage>
        <taxon>Bacteria</taxon>
        <taxon>Bacillati</taxon>
        <taxon>Actinomycetota</taxon>
        <taxon>Actinomycetes</taxon>
        <taxon>Pseudonocardiales</taxon>
        <taxon>Pseudonocardiaceae</taxon>
        <taxon>Saccharothrix</taxon>
    </lineage>
</organism>
<keyword evidence="2 4" id="KW-0547">Nucleotide-binding</keyword>
<dbReference type="Gene3D" id="3.30.470.20">
    <property type="entry name" value="ATP-grasp fold, B domain"/>
    <property type="match status" value="1"/>
</dbReference>
<evidence type="ECO:0000256" key="4">
    <source>
        <dbReference type="PROSITE-ProRule" id="PRU00409"/>
    </source>
</evidence>
<dbReference type="InterPro" id="IPR052032">
    <property type="entry name" value="ATP-dep_AA_Ligase"/>
</dbReference>
<dbReference type="Proteomes" id="UP001595833">
    <property type="component" value="Unassembled WGS sequence"/>
</dbReference>
<evidence type="ECO:0000256" key="1">
    <source>
        <dbReference type="ARBA" id="ARBA00022598"/>
    </source>
</evidence>